<evidence type="ECO:0000256" key="5">
    <source>
        <dbReference type="ARBA" id="ARBA00023033"/>
    </source>
</evidence>
<comment type="caution">
    <text evidence="6">The sequence shown here is derived from an EMBL/GenBank/DDBJ whole genome shotgun (WGS) entry which is preliminary data.</text>
</comment>
<dbReference type="InterPro" id="IPR013785">
    <property type="entry name" value="Aldolase_TIM"/>
</dbReference>
<keyword evidence="4" id="KW-0560">Oxidoreductase</keyword>
<dbReference type="InterPro" id="IPR004136">
    <property type="entry name" value="NMO"/>
</dbReference>
<dbReference type="AlphaFoldDB" id="A0A0E2BTF5"/>
<evidence type="ECO:0000256" key="3">
    <source>
        <dbReference type="ARBA" id="ARBA00022643"/>
    </source>
</evidence>
<evidence type="ECO:0000256" key="4">
    <source>
        <dbReference type="ARBA" id="ARBA00023002"/>
    </source>
</evidence>
<evidence type="ECO:0000256" key="2">
    <source>
        <dbReference type="ARBA" id="ARBA00022630"/>
    </source>
</evidence>
<accession>A0A0E2BTF5</accession>
<gene>
    <name evidence="6" type="ORF">LEP1GSC179_1652</name>
</gene>
<sequence length="325" mass="35077">MLSFWEEKSSLLKSTATLRIFKMKLNTKITEMLGIDLPIIGAPMFLVSYPDLVVAVSEAGGIGCFPSLNYRSPEQLKDGLQEIRSRTKKPIGVNLILHKSHNPNWSKQLEVILDAKVELLITSLGSPRTVVNEAKSVGSKVFCDVTTLKHASIVAKAGADALIAVAQGAGGHAGNTSPFSLYPYLKKEIGLPLIAAGAISSGAQMLAAVALGADAVYVGTRLIATPEATASEDYKRMLVESGPEEIVYTEKISGIPANWLKRSVEKAGDLSHSGRSQNLDQEYKRWKDIWSAGHGVAQIEGLIPAKEVVLGMAKEYQDILNRLPR</sequence>
<comment type="similarity">
    <text evidence="1">Belongs to the nitronate monooxygenase family. NMO class I subfamily.</text>
</comment>
<dbReference type="EMBL" id="AHON02000027">
    <property type="protein sequence ID" value="EKO34792.1"/>
    <property type="molecule type" value="Genomic_DNA"/>
</dbReference>
<dbReference type="Proteomes" id="UP000006329">
    <property type="component" value="Unassembled WGS sequence"/>
</dbReference>
<keyword evidence="7" id="KW-1185">Reference proteome</keyword>
<protein>
    <submittedName>
        <fullName evidence="6">Nitronate monooxygenase</fullName>
    </submittedName>
</protein>
<dbReference type="RefSeq" id="WP_004465123.1">
    <property type="nucleotide sequence ID" value="NZ_AHON02000027.1"/>
</dbReference>
<reference evidence="6" key="1">
    <citation type="submission" date="2012-10" db="EMBL/GenBank/DDBJ databases">
        <authorList>
            <person name="Harkins D.M."/>
            <person name="Durkin A.S."/>
            <person name="Brinkac L.M."/>
            <person name="Haft D.H."/>
            <person name="Selengut J.D."/>
            <person name="Sanka R."/>
            <person name="DePew J."/>
            <person name="Purushe J."/>
            <person name="Matthias M.A."/>
            <person name="Vinetz J.M."/>
            <person name="Sutton G.G."/>
            <person name="Nierman W.C."/>
            <person name="Fouts D.E."/>
        </authorList>
    </citation>
    <scope>NUCLEOTIDE SEQUENCE [LARGE SCALE GENOMIC DNA]</scope>
    <source>
        <strain evidence="6">MOR084</strain>
    </source>
</reference>
<proteinExistence type="inferred from homology"/>
<dbReference type="PANTHER" id="PTHR42747:SF4">
    <property type="entry name" value="BLR1330 PROTEIN"/>
    <property type="match status" value="1"/>
</dbReference>
<keyword evidence="2" id="KW-0285">Flavoprotein</keyword>
<dbReference type="Gene3D" id="3.20.20.70">
    <property type="entry name" value="Aldolase class I"/>
    <property type="match status" value="1"/>
</dbReference>
<keyword evidence="3" id="KW-0288">FMN</keyword>
<organism evidence="6 7">
    <name type="scientific">Leptospira santarosai str. MOR084</name>
    <dbReference type="NCBI Taxonomy" id="1049984"/>
    <lineage>
        <taxon>Bacteria</taxon>
        <taxon>Pseudomonadati</taxon>
        <taxon>Spirochaetota</taxon>
        <taxon>Spirochaetia</taxon>
        <taxon>Leptospirales</taxon>
        <taxon>Leptospiraceae</taxon>
        <taxon>Leptospira</taxon>
    </lineage>
</organism>
<evidence type="ECO:0000313" key="7">
    <source>
        <dbReference type="Proteomes" id="UP000006329"/>
    </source>
</evidence>
<name>A0A0E2BTF5_9LEPT</name>
<dbReference type="GO" id="GO:0018580">
    <property type="term" value="F:nitronate monooxygenase activity"/>
    <property type="evidence" value="ECO:0007669"/>
    <property type="project" value="InterPro"/>
</dbReference>
<evidence type="ECO:0000256" key="1">
    <source>
        <dbReference type="ARBA" id="ARBA00009881"/>
    </source>
</evidence>
<dbReference type="SUPFAM" id="SSF51412">
    <property type="entry name" value="Inosine monophosphate dehydrogenase (IMPDH)"/>
    <property type="match status" value="1"/>
</dbReference>
<keyword evidence="5 6" id="KW-0503">Monooxygenase</keyword>
<dbReference type="FunFam" id="3.20.20.70:FF:000211">
    <property type="entry name" value="Nitronate monooxygenase"/>
    <property type="match status" value="1"/>
</dbReference>
<evidence type="ECO:0000313" key="6">
    <source>
        <dbReference type="EMBL" id="EKO34792.1"/>
    </source>
</evidence>
<dbReference type="PANTHER" id="PTHR42747">
    <property type="entry name" value="NITRONATE MONOOXYGENASE-RELATED"/>
    <property type="match status" value="1"/>
</dbReference>
<dbReference type="Pfam" id="PF03060">
    <property type="entry name" value="NMO"/>
    <property type="match status" value="1"/>
</dbReference>
<dbReference type="CDD" id="cd04730">
    <property type="entry name" value="NPD_like"/>
    <property type="match status" value="1"/>
</dbReference>